<gene>
    <name evidence="1" type="ORF">BU25DRAFT_407743</name>
</gene>
<dbReference type="EMBL" id="MU006705">
    <property type="protein sequence ID" value="KAF2631214.1"/>
    <property type="molecule type" value="Genomic_DNA"/>
</dbReference>
<comment type="caution">
    <text evidence="1">The sequence shown here is derived from an EMBL/GenBank/DDBJ whole genome shotgun (WGS) entry which is preliminary data.</text>
</comment>
<organism evidence="1 2">
    <name type="scientific">Macroventuria anomochaeta</name>
    <dbReference type="NCBI Taxonomy" id="301207"/>
    <lineage>
        <taxon>Eukaryota</taxon>
        <taxon>Fungi</taxon>
        <taxon>Dikarya</taxon>
        <taxon>Ascomycota</taxon>
        <taxon>Pezizomycotina</taxon>
        <taxon>Dothideomycetes</taxon>
        <taxon>Pleosporomycetidae</taxon>
        <taxon>Pleosporales</taxon>
        <taxon>Pleosporineae</taxon>
        <taxon>Didymellaceae</taxon>
        <taxon>Macroventuria</taxon>
    </lineage>
</organism>
<name>A0ACB6SD24_9PLEO</name>
<accession>A0ACB6SD24</accession>
<keyword evidence="2" id="KW-1185">Reference proteome</keyword>
<protein>
    <submittedName>
        <fullName evidence="1">Uncharacterized protein</fullName>
    </submittedName>
</protein>
<dbReference type="Proteomes" id="UP000799754">
    <property type="component" value="Unassembled WGS sequence"/>
</dbReference>
<evidence type="ECO:0000313" key="2">
    <source>
        <dbReference type="Proteomes" id="UP000799754"/>
    </source>
</evidence>
<sequence>MRLTSAVYSNLNYKWGKNGGPKSFWGKVTLWTVTVAGSLVGFKYYKAQMYAGLGCLWVVPWMSSQSLLLSGLL</sequence>
<evidence type="ECO:0000313" key="1">
    <source>
        <dbReference type="EMBL" id="KAF2631214.1"/>
    </source>
</evidence>
<reference evidence="1" key="1">
    <citation type="journal article" date="2020" name="Stud. Mycol.">
        <title>101 Dothideomycetes genomes: a test case for predicting lifestyles and emergence of pathogens.</title>
        <authorList>
            <person name="Haridas S."/>
            <person name="Albert R."/>
            <person name="Binder M."/>
            <person name="Bloem J."/>
            <person name="Labutti K."/>
            <person name="Salamov A."/>
            <person name="Andreopoulos B."/>
            <person name="Baker S."/>
            <person name="Barry K."/>
            <person name="Bills G."/>
            <person name="Bluhm B."/>
            <person name="Cannon C."/>
            <person name="Castanera R."/>
            <person name="Culley D."/>
            <person name="Daum C."/>
            <person name="Ezra D."/>
            <person name="Gonzalez J."/>
            <person name="Henrissat B."/>
            <person name="Kuo A."/>
            <person name="Liang C."/>
            <person name="Lipzen A."/>
            <person name="Lutzoni F."/>
            <person name="Magnuson J."/>
            <person name="Mondo S."/>
            <person name="Nolan M."/>
            <person name="Ohm R."/>
            <person name="Pangilinan J."/>
            <person name="Park H.-J."/>
            <person name="Ramirez L."/>
            <person name="Alfaro M."/>
            <person name="Sun H."/>
            <person name="Tritt A."/>
            <person name="Yoshinaga Y."/>
            <person name="Zwiers L.-H."/>
            <person name="Turgeon B."/>
            <person name="Goodwin S."/>
            <person name="Spatafora J."/>
            <person name="Crous P."/>
            <person name="Grigoriev I."/>
        </authorList>
    </citation>
    <scope>NUCLEOTIDE SEQUENCE</scope>
    <source>
        <strain evidence="1">CBS 525.71</strain>
    </source>
</reference>
<proteinExistence type="predicted"/>